<dbReference type="CDD" id="cd01299">
    <property type="entry name" value="Met_dep_hydrolase_A"/>
    <property type="match status" value="1"/>
</dbReference>
<protein>
    <submittedName>
        <fullName evidence="3">Imidazolonepropionase-like amidohydrolase</fullName>
    </submittedName>
</protein>
<gene>
    <name evidence="3" type="ORF">FHS03_003195</name>
</gene>
<dbReference type="InterPro" id="IPR006680">
    <property type="entry name" value="Amidohydro-rel"/>
</dbReference>
<dbReference type="InterPro" id="IPR011059">
    <property type="entry name" value="Metal-dep_hydrolase_composite"/>
</dbReference>
<keyword evidence="4" id="KW-1185">Reference proteome</keyword>
<organism evidence="3 4">
    <name type="scientific">Pseudoduganella violacea</name>
    <dbReference type="NCBI Taxonomy" id="1715466"/>
    <lineage>
        <taxon>Bacteria</taxon>
        <taxon>Pseudomonadati</taxon>
        <taxon>Pseudomonadota</taxon>
        <taxon>Betaproteobacteria</taxon>
        <taxon>Burkholderiales</taxon>
        <taxon>Oxalobacteraceae</taxon>
        <taxon>Telluria group</taxon>
        <taxon>Pseudoduganella</taxon>
    </lineage>
</organism>
<dbReference type="AlphaFoldDB" id="A0A7W5BBK3"/>
<dbReference type="SUPFAM" id="SSF51338">
    <property type="entry name" value="Composite domain of metallo-dependent hydrolases"/>
    <property type="match status" value="1"/>
</dbReference>
<dbReference type="SUPFAM" id="SSF51556">
    <property type="entry name" value="Metallo-dependent hydrolases"/>
    <property type="match status" value="1"/>
</dbReference>
<evidence type="ECO:0000256" key="1">
    <source>
        <dbReference type="SAM" id="SignalP"/>
    </source>
</evidence>
<evidence type="ECO:0000313" key="4">
    <source>
        <dbReference type="Proteomes" id="UP000541535"/>
    </source>
</evidence>
<evidence type="ECO:0000259" key="2">
    <source>
        <dbReference type="Pfam" id="PF01979"/>
    </source>
</evidence>
<dbReference type="Pfam" id="PF01979">
    <property type="entry name" value="Amidohydro_1"/>
    <property type="match status" value="1"/>
</dbReference>
<proteinExistence type="predicted"/>
<dbReference type="PANTHER" id="PTHR43135:SF3">
    <property type="entry name" value="ALPHA-D-RIBOSE 1-METHYLPHOSPHONATE 5-TRIPHOSPHATE DIPHOSPHATASE"/>
    <property type="match status" value="1"/>
</dbReference>
<comment type="caution">
    <text evidence="3">The sequence shown here is derived from an EMBL/GenBank/DDBJ whole genome shotgun (WGS) entry which is preliminary data.</text>
</comment>
<dbReference type="InterPro" id="IPR057744">
    <property type="entry name" value="OTAase-like"/>
</dbReference>
<accession>A0A7W5BBK3</accession>
<dbReference type="RefSeq" id="WP_183441913.1">
    <property type="nucleotide sequence ID" value="NZ_JACHXD010000008.1"/>
</dbReference>
<reference evidence="3 4" key="1">
    <citation type="submission" date="2020-08" db="EMBL/GenBank/DDBJ databases">
        <title>Genomic Encyclopedia of Type Strains, Phase III (KMG-III): the genomes of soil and plant-associated and newly described type strains.</title>
        <authorList>
            <person name="Whitman W."/>
        </authorList>
    </citation>
    <scope>NUCLEOTIDE SEQUENCE [LARGE SCALE GENOMIC DNA]</scope>
    <source>
        <strain evidence="3 4">CECT 8897</strain>
    </source>
</reference>
<evidence type="ECO:0000313" key="3">
    <source>
        <dbReference type="EMBL" id="MBB3120136.1"/>
    </source>
</evidence>
<dbReference type="EMBL" id="JACHXD010000008">
    <property type="protein sequence ID" value="MBB3120136.1"/>
    <property type="molecule type" value="Genomic_DNA"/>
</dbReference>
<dbReference type="Gene3D" id="2.30.40.10">
    <property type="entry name" value="Urease, subunit C, domain 1"/>
    <property type="match status" value="1"/>
</dbReference>
<feature type="chain" id="PRO_5030718377" evidence="1">
    <location>
        <begin position="19"/>
        <end position="430"/>
    </location>
</feature>
<dbReference type="InterPro" id="IPR051781">
    <property type="entry name" value="Metallo-dep_Hydrolase"/>
</dbReference>
<dbReference type="GO" id="GO:0016810">
    <property type="term" value="F:hydrolase activity, acting on carbon-nitrogen (but not peptide) bonds"/>
    <property type="evidence" value="ECO:0007669"/>
    <property type="project" value="InterPro"/>
</dbReference>
<sequence>MHKLSLASLLLVMNGAGAATQTVDCGRLLDVKAGVWREKVTVAIENGAVKSLAPTQGKGDVDLSAYSCLPGLIDMHVHMSGESRKQIEELRSQLSGDVADQALRSVPFAERTLKAGFTTVRDMGASDGLNIALKRAIDAGHVPGPRMFTSGQAIATTGGHADPTNGLSRELRRLKGVPGPEQGVVNSPQEAREAVRARYKEGADLIKITATGGVLSQAASGQNSQFSDEELRSIVATAKDYGYRVAAHAHGTEGMKRALRAGVDSIEHGTFMDDEAIALFKKTGAWYVPTLSAGKYVTEKAKEADYYSPLVRPKAAAIGTHMLETFAKAYKAGVKIAFGTDAAVFPHGLNGKEFAYMVEAGMPPLEATRSATLSAAELLNQSNRLGSLEPGFAADIVAVSGDPLRDISVLQQVRFVMKDGVVYKRPATLD</sequence>
<dbReference type="PANTHER" id="PTHR43135">
    <property type="entry name" value="ALPHA-D-RIBOSE 1-METHYLPHOSPHONATE 5-TRIPHOSPHATE DIPHOSPHATASE"/>
    <property type="match status" value="1"/>
</dbReference>
<feature type="domain" description="Amidohydrolase-related" evidence="2">
    <location>
        <begin position="69"/>
        <end position="421"/>
    </location>
</feature>
<keyword evidence="1" id="KW-0732">Signal</keyword>
<dbReference type="Proteomes" id="UP000541535">
    <property type="component" value="Unassembled WGS sequence"/>
</dbReference>
<feature type="signal peptide" evidence="1">
    <location>
        <begin position="1"/>
        <end position="18"/>
    </location>
</feature>
<dbReference type="InterPro" id="IPR032466">
    <property type="entry name" value="Metal_Hydrolase"/>
</dbReference>
<name>A0A7W5BBK3_9BURK</name>
<keyword evidence="3" id="KW-0378">Hydrolase</keyword>
<dbReference type="Gene3D" id="3.20.20.140">
    <property type="entry name" value="Metal-dependent hydrolases"/>
    <property type="match status" value="1"/>
</dbReference>